<dbReference type="EMBL" id="DRXH01000159">
    <property type="protein sequence ID" value="HHM44557.1"/>
    <property type="molecule type" value="Genomic_DNA"/>
</dbReference>
<gene>
    <name evidence="1" type="ORF">ENM31_04600</name>
</gene>
<accession>A0A7J3VUC7</accession>
<sequence length="90" mass="10509">MCIFRLLRGRNYFCGKRYPLPCSPGICPFGPILWQSLVNRDFKPSKYWLMPSMQHVDSMEEAWRGLASGEALYVVKEIVYRVGEKHGRQL</sequence>
<protein>
    <submittedName>
        <fullName evidence="1">Uncharacterized protein</fullName>
    </submittedName>
</protein>
<organism evidence="1">
    <name type="scientific">Caldiarchaeum subterraneum</name>
    <dbReference type="NCBI Taxonomy" id="311458"/>
    <lineage>
        <taxon>Archaea</taxon>
        <taxon>Nitrososphaerota</taxon>
        <taxon>Candidatus Caldarchaeales</taxon>
        <taxon>Candidatus Caldarchaeaceae</taxon>
        <taxon>Candidatus Caldarchaeum</taxon>
    </lineage>
</organism>
<dbReference type="AlphaFoldDB" id="A0A7J3VUC7"/>
<reference evidence="1" key="1">
    <citation type="journal article" date="2020" name="mSystems">
        <title>Genome- and Community-Level Interaction Insights into Carbon Utilization and Element Cycling Functions of Hydrothermarchaeota in Hydrothermal Sediment.</title>
        <authorList>
            <person name="Zhou Z."/>
            <person name="Liu Y."/>
            <person name="Xu W."/>
            <person name="Pan J."/>
            <person name="Luo Z.H."/>
            <person name="Li M."/>
        </authorList>
    </citation>
    <scope>NUCLEOTIDE SEQUENCE [LARGE SCALE GENOMIC DNA]</scope>
    <source>
        <strain evidence="1">SpSt-1074</strain>
    </source>
</reference>
<proteinExistence type="predicted"/>
<evidence type="ECO:0000313" key="1">
    <source>
        <dbReference type="EMBL" id="HHM44557.1"/>
    </source>
</evidence>
<comment type="caution">
    <text evidence="1">The sequence shown here is derived from an EMBL/GenBank/DDBJ whole genome shotgun (WGS) entry which is preliminary data.</text>
</comment>
<name>A0A7J3VUC7_CALS0</name>